<sequence>MIQQDSLVLSSFYITRYVIDCINAKQLNRFFMANIRAINWN</sequence>
<dbReference type="AlphaFoldDB" id="F4N627"/>
<proteinExistence type="predicted"/>
<gene>
    <name evidence="1" type="ORF">YEW_AO02790</name>
</gene>
<protein>
    <submittedName>
        <fullName evidence="1">Uncharacterized protein</fullName>
    </submittedName>
</protein>
<reference evidence="1" key="1">
    <citation type="journal article" date="2011" name="BMC Genomics">
        <title>Shotgun sequencing of Yersinia enterocolitica strain W22703 (biotype 2, serotype O:9): genomic evidence for oscillation between invertebrates and mammals.</title>
        <authorList>
            <person name="Fuchs T.M."/>
            <person name="Brandt K."/>
            <person name="Starke M."/>
            <person name="Rattei T."/>
        </authorList>
    </citation>
    <scope>NUCLEOTIDE SEQUENCE</scope>
</reference>
<organism evidence="1">
    <name type="scientific">Yersinia enterocolitica W22703</name>
    <dbReference type="NCBI Taxonomy" id="913028"/>
    <lineage>
        <taxon>Bacteria</taxon>
        <taxon>Pseudomonadati</taxon>
        <taxon>Pseudomonadota</taxon>
        <taxon>Gammaproteobacteria</taxon>
        <taxon>Enterobacterales</taxon>
        <taxon>Yersiniaceae</taxon>
        <taxon>Yersinia</taxon>
    </lineage>
</organism>
<name>F4N627_YEREN</name>
<evidence type="ECO:0000313" key="1">
    <source>
        <dbReference type="EMBL" id="CBX73535.1"/>
    </source>
</evidence>
<dbReference type="EMBL" id="FR718730">
    <property type="protein sequence ID" value="CBX73535.1"/>
    <property type="molecule type" value="Genomic_DNA"/>
</dbReference>
<accession>F4N627</accession>